<evidence type="ECO:0000313" key="2">
    <source>
        <dbReference type="EMBL" id="KAF5698759.1"/>
    </source>
</evidence>
<accession>A0A8H6D072</accession>
<reference evidence="2 3" key="1">
    <citation type="submission" date="2020-05" db="EMBL/GenBank/DDBJ databases">
        <title>Identification and distribution of gene clusters putatively required for synthesis of sphingolipid metabolism inhibitors in phylogenetically diverse species of the filamentous fungus Fusarium.</title>
        <authorList>
            <person name="Kim H.-S."/>
            <person name="Busman M."/>
            <person name="Brown D.W."/>
            <person name="Divon H."/>
            <person name="Uhlig S."/>
            <person name="Proctor R.H."/>
        </authorList>
    </citation>
    <scope>NUCLEOTIDE SEQUENCE [LARGE SCALE GENOMIC DNA]</scope>
    <source>
        <strain evidence="2 3">NRRL 66235</strain>
    </source>
</reference>
<sequence>MDLDSSTTPNVMSKHGWVALVSFVSVLFFLFSLIYPPSLPVSKRNPVYHFSLPQKNEQPPRPITIVLSIDGFAAGFLQRNITPNLSSFASGSFSPEYLKPSFPSATFPNHVTLVTGLYPESHGIVGNKFWDPSLQQDFIHREPSISNLEKWWDFEPIWARAEMQGITSAVLMWPGAEVRIKGMLPTFLQRFKEETISSKKYDILELLDLPISQRPRLIMSYIHHLDAMGHMYGPNSNQVNDTLREIDAMFGEFLAALDRRGLKETVNLIVLSDHGMTERKGLIQLEDVVARERLRSVDGSSVLAGLWPVQGENSTRIYHDILSLVQRDYADKVAVYLKHETMPPRFHFTRSHRIAPIWIVPKPGWAVLTKEEFDIQRASLTGTEYHTRGFHGYDNEEVSMRTIFMARGPAFARARRVKVAPFQNIEVYNISEQ</sequence>
<dbReference type="SUPFAM" id="SSF53649">
    <property type="entry name" value="Alkaline phosphatase-like"/>
    <property type="match status" value="1"/>
</dbReference>
<dbReference type="GO" id="GO:0017111">
    <property type="term" value="F:ribonucleoside triphosphate phosphatase activity"/>
    <property type="evidence" value="ECO:0007669"/>
    <property type="project" value="TreeGrafter"/>
</dbReference>
<dbReference type="EMBL" id="JAAOAN010000871">
    <property type="protein sequence ID" value="KAF5698759.1"/>
    <property type="molecule type" value="Genomic_DNA"/>
</dbReference>
<dbReference type="GO" id="GO:0009141">
    <property type="term" value="P:nucleoside triphosphate metabolic process"/>
    <property type="evidence" value="ECO:0007669"/>
    <property type="project" value="TreeGrafter"/>
</dbReference>
<dbReference type="CDD" id="cd16018">
    <property type="entry name" value="Enpp"/>
    <property type="match status" value="1"/>
</dbReference>
<keyword evidence="3" id="KW-1185">Reference proteome</keyword>
<gene>
    <name evidence="2" type="ORF">FMUND_15009</name>
</gene>
<dbReference type="AlphaFoldDB" id="A0A8H6D072"/>
<dbReference type="InterPro" id="IPR002591">
    <property type="entry name" value="Phosphodiest/P_Trfase"/>
</dbReference>
<dbReference type="PANTHER" id="PTHR10151">
    <property type="entry name" value="ECTONUCLEOTIDE PYROPHOSPHATASE/PHOSPHODIESTERASE"/>
    <property type="match status" value="1"/>
</dbReference>
<feature type="transmembrane region" description="Helical" evidence="1">
    <location>
        <begin position="15"/>
        <end position="35"/>
    </location>
</feature>
<evidence type="ECO:0000256" key="1">
    <source>
        <dbReference type="SAM" id="Phobius"/>
    </source>
</evidence>
<dbReference type="InterPro" id="IPR017850">
    <property type="entry name" value="Alkaline_phosphatase_core_sf"/>
</dbReference>
<dbReference type="OrthoDB" id="415411at2759"/>
<dbReference type="Gene3D" id="3.30.1360.180">
    <property type="match status" value="1"/>
</dbReference>
<dbReference type="Pfam" id="PF01663">
    <property type="entry name" value="Phosphodiest"/>
    <property type="match status" value="1"/>
</dbReference>
<name>A0A8H6D072_9HYPO</name>
<organism evidence="2 3">
    <name type="scientific">Fusarium mundagurra</name>
    <dbReference type="NCBI Taxonomy" id="1567541"/>
    <lineage>
        <taxon>Eukaryota</taxon>
        <taxon>Fungi</taxon>
        <taxon>Dikarya</taxon>
        <taxon>Ascomycota</taxon>
        <taxon>Pezizomycotina</taxon>
        <taxon>Sordariomycetes</taxon>
        <taxon>Hypocreomycetidae</taxon>
        <taxon>Hypocreales</taxon>
        <taxon>Nectriaceae</taxon>
        <taxon>Fusarium</taxon>
        <taxon>Fusarium fujikuroi species complex</taxon>
    </lineage>
</organism>
<comment type="caution">
    <text evidence="2">The sequence shown here is derived from an EMBL/GenBank/DDBJ whole genome shotgun (WGS) entry which is preliminary data.</text>
</comment>
<protein>
    <submittedName>
        <fullName evidence="2">Type I phosphodiesterase nucleotide pyrophosphatase family</fullName>
    </submittedName>
</protein>
<dbReference type="GO" id="GO:0047429">
    <property type="term" value="F:nucleoside triphosphate diphosphatase activity"/>
    <property type="evidence" value="ECO:0007669"/>
    <property type="project" value="TreeGrafter"/>
</dbReference>
<evidence type="ECO:0000313" key="3">
    <source>
        <dbReference type="Proteomes" id="UP000544331"/>
    </source>
</evidence>
<keyword evidence="1" id="KW-0812">Transmembrane</keyword>
<keyword evidence="1" id="KW-0472">Membrane</keyword>
<dbReference type="Gene3D" id="3.40.720.10">
    <property type="entry name" value="Alkaline Phosphatase, subunit A"/>
    <property type="match status" value="1"/>
</dbReference>
<keyword evidence="1" id="KW-1133">Transmembrane helix</keyword>
<proteinExistence type="predicted"/>
<dbReference type="Proteomes" id="UP000544331">
    <property type="component" value="Unassembled WGS sequence"/>
</dbReference>
<dbReference type="PANTHER" id="PTHR10151:SF120">
    <property type="entry name" value="BIS(5'-ADENOSYL)-TRIPHOSPHATASE"/>
    <property type="match status" value="1"/>
</dbReference>